<dbReference type="CDD" id="cd11646">
    <property type="entry name" value="Precorrin_3B_C17_MT"/>
    <property type="match status" value="1"/>
</dbReference>
<evidence type="ECO:0000256" key="5">
    <source>
        <dbReference type="ARBA" id="ARBA00022691"/>
    </source>
</evidence>
<dbReference type="NCBIfam" id="TIGR01466">
    <property type="entry name" value="cobJ_cbiH"/>
    <property type="match status" value="1"/>
</dbReference>
<accession>A0ABT3Q6Y7</accession>
<comment type="pathway">
    <text evidence="1">Cofactor biosynthesis; adenosylcobalamin biosynthesis.</text>
</comment>
<dbReference type="InterPro" id="IPR035996">
    <property type="entry name" value="4pyrrol_Methylase_sf"/>
</dbReference>
<comment type="caution">
    <text evidence="7">The sequence shown here is derived from an EMBL/GenBank/DDBJ whole genome shotgun (WGS) entry which is preliminary data.</text>
</comment>
<dbReference type="InterPro" id="IPR006363">
    <property type="entry name" value="Cbl_synth_CobJ/CibH_dom"/>
</dbReference>
<reference evidence="7 8" key="1">
    <citation type="submission" date="2022-11" db="EMBL/GenBank/DDBJ databases">
        <title>Genome sequencing of Acetobacter type strain.</title>
        <authorList>
            <person name="Heo J."/>
            <person name="Lee D."/>
            <person name="Han B.-H."/>
            <person name="Hong S.-B."/>
            <person name="Kwon S.-W."/>
        </authorList>
    </citation>
    <scope>NUCLEOTIDE SEQUENCE [LARGE SCALE GENOMIC DNA]</scope>
    <source>
        <strain evidence="7 8">KACC 21251</strain>
    </source>
</reference>
<dbReference type="EMBL" id="JAPIUX010000004">
    <property type="protein sequence ID" value="MCX2561041.1"/>
    <property type="molecule type" value="Genomic_DNA"/>
</dbReference>
<keyword evidence="8" id="KW-1185">Reference proteome</keyword>
<sequence>MSGSVSIIGLGPGNVLQRTPQADQALARATDLVGYGPYVQRVEAPASVVRHSSDNREELDRARHALEMAMQGRHVAVVSGGDAGVFGMASAVFEAVEHGPQAWRALEITVVPGLSAVLAVAARLGAPLGGDFCVISLSDNLKPWPLVLRRLALAAEAGFVIALYNPRSKARPHQLGEALEHLRACLPGSVPVAFARAVGRPEESVRLASLAEADAAWADMSTLVLIGCAASHLIPRPGGGAPWFYTSRKVEAA</sequence>
<dbReference type="Gene3D" id="3.30.950.10">
    <property type="entry name" value="Methyltransferase, Cobalt-precorrin-4 Transmethylase, Domain 2"/>
    <property type="match status" value="1"/>
</dbReference>
<dbReference type="RefSeq" id="WP_166121338.1">
    <property type="nucleotide sequence ID" value="NZ_JAPIUX010000004.1"/>
</dbReference>
<feature type="domain" description="Tetrapyrrole methylase" evidence="6">
    <location>
        <begin position="5"/>
        <end position="213"/>
    </location>
</feature>
<gene>
    <name evidence="7" type="primary">cobJ</name>
    <name evidence="7" type="ORF">OQ252_06465</name>
</gene>
<proteinExistence type="predicted"/>
<keyword evidence="3 7" id="KW-0489">Methyltransferase</keyword>
<evidence type="ECO:0000256" key="4">
    <source>
        <dbReference type="ARBA" id="ARBA00022679"/>
    </source>
</evidence>
<dbReference type="PANTHER" id="PTHR47036:SF1">
    <property type="entry name" value="COBALT-FACTOR III C(17)-METHYLTRANSFERASE-RELATED"/>
    <property type="match status" value="1"/>
</dbReference>
<dbReference type="Proteomes" id="UP001526446">
    <property type="component" value="Unassembled WGS sequence"/>
</dbReference>
<dbReference type="EC" id="2.1.1.131" evidence="7"/>
<dbReference type="SUPFAM" id="SSF53790">
    <property type="entry name" value="Tetrapyrrole methylase"/>
    <property type="match status" value="1"/>
</dbReference>
<dbReference type="InterPro" id="IPR000878">
    <property type="entry name" value="4pyrrol_Mease"/>
</dbReference>
<dbReference type="Pfam" id="PF00590">
    <property type="entry name" value="TP_methylase"/>
    <property type="match status" value="1"/>
</dbReference>
<protein>
    <submittedName>
        <fullName evidence="7">Precorrin-3B C(17)-methyltransferase</fullName>
        <ecNumber evidence="7">2.1.1.131</ecNumber>
    </submittedName>
</protein>
<evidence type="ECO:0000256" key="3">
    <source>
        <dbReference type="ARBA" id="ARBA00022603"/>
    </source>
</evidence>
<keyword evidence="4 7" id="KW-0808">Transferase</keyword>
<evidence type="ECO:0000256" key="2">
    <source>
        <dbReference type="ARBA" id="ARBA00022573"/>
    </source>
</evidence>
<dbReference type="GO" id="GO:0032259">
    <property type="term" value="P:methylation"/>
    <property type="evidence" value="ECO:0007669"/>
    <property type="project" value="UniProtKB-KW"/>
</dbReference>
<dbReference type="InterPro" id="IPR051810">
    <property type="entry name" value="Precorrin_MeTrfase"/>
</dbReference>
<dbReference type="GO" id="GO:0030789">
    <property type="term" value="F:precorrin-3B C17-methyltransferase activity"/>
    <property type="evidence" value="ECO:0007669"/>
    <property type="project" value="UniProtKB-EC"/>
</dbReference>
<organism evidence="7 8">
    <name type="scientific">Acetobacter farinalis</name>
    <dbReference type="NCBI Taxonomy" id="1260984"/>
    <lineage>
        <taxon>Bacteria</taxon>
        <taxon>Pseudomonadati</taxon>
        <taxon>Pseudomonadota</taxon>
        <taxon>Alphaproteobacteria</taxon>
        <taxon>Acetobacterales</taxon>
        <taxon>Acetobacteraceae</taxon>
        <taxon>Acetobacter</taxon>
    </lineage>
</organism>
<keyword evidence="2" id="KW-0169">Cobalamin biosynthesis</keyword>
<evidence type="ECO:0000256" key="1">
    <source>
        <dbReference type="ARBA" id="ARBA00004953"/>
    </source>
</evidence>
<evidence type="ECO:0000313" key="8">
    <source>
        <dbReference type="Proteomes" id="UP001526446"/>
    </source>
</evidence>
<keyword evidence="5" id="KW-0949">S-adenosyl-L-methionine</keyword>
<name>A0ABT3Q6Y7_9PROT</name>
<dbReference type="Gene3D" id="3.40.1010.10">
    <property type="entry name" value="Cobalt-precorrin-4 Transmethylase, Domain 1"/>
    <property type="match status" value="1"/>
</dbReference>
<evidence type="ECO:0000313" key="7">
    <source>
        <dbReference type="EMBL" id="MCX2561041.1"/>
    </source>
</evidence>
<dbReference type="InterPro" id="IPR014777">
    <property type="entry name" value="4pyrrole_Mease_sub1"/>
</dbReference>
<dbReference type="InterPro" id="IPR014776">
    <property type="entry name" value="4pyrrole_Mease_sub2"/>
</dbReference>
<evidence type="ECO:0000259" key="6">
    <source>
        <dbReference type="Pfam" id="PF00590"/>
    </source>
</evidence>
<dbReference type="PANTHER" id="PTHR47036">
    <property type="entry name" value="COBALT-FACTOR III C(17)-METHYLTRANSFERASE-RELATED"/>
    <property type="match status" value="1"/>
</dbReference>